<sequence>MERSPTKLLCQLAQQTGLSYSTCQKAVNKLYQRRYRAQVGHELHEANYGKRVQYGQWFNNHINNNETLDICFFLGEAWFEERSLDGRKPQVDVDLFVMRVFHDDVSRRLNYAEFSLKTQNKLNHLTHGSMLHSKVNSKVSADTLNQAGRDRDIKCEEKEKKEHEMRSVMRVSKDRKAVIILTDSDEDEVENLFAGSNSREEYFPEHLDETSSNNSLDLPSNKEGKFVENLLSEETMEMNEEMPLSEEFITMKKYNNSQA</sequence>
<evidence type="ECO:0000313" key="1">
    <source>
        <dbReference type="EMBL" id="KAF2904655.1"/>
    </source>
</evidence>
<name>A0A8K0DE86_IGNLU</name>
<dbReference type="PANTHER" id="PTHR47326">
    <property type="entry name" value="TRANSPOSABLE ELEMENT TC3 TRANSPOSASE-LIKE PROTEIN"/>
    <property type="match status" value="1"/>
</dbReference>
<dbReference type="OrthoDB" id="8192496at2759"/>
<dbReference type="AlphaFoldDB" id="A0A8K0DE86"/>
<accession>A0A8K0DE86</accession>
<protein>
    <submittedName>
        <fullName evidence="1">Uncharacterized protein</fullName>
    </submittedName>
</protein>
<organism evidence="1 2">
    <name type="scientific">Ignelater luminosus</name>
    <name type="common">Cucubano</name>
    <name type="synonym">Pyrophorus luminosus</name>
    <dbReference type="NCBI Taxonomy" id="2038154"/>
    <lineage>
        <taxon>Eukaryota</taxon>
        <taxon>Metazoa</taxon>
        <taxon>Ecdysozoa</taxon>
        <taxon>Arthropoda</taxon>
        <taxon>Hexapoda</taxon>
        <taxon>Insecta</taxon>
        <taxon>Pterygota</taxon>
        <taxon>Neoptera</taxon>
        <taxon>Endopterygota</taxon>
        <taxon>Coleoptera</taxon>
        <taxon>Polyphaga</taxon>
        <taxon>Elateriformia</taxon>
        <taxon>Elateroidea</taxon>
        <taxon>Elateridae</taxon>
        <taxon>Agrypninae</taxon>
        <taxon>Pyrophorini</taxon>
        <taxon>Ignelater</taxon>
    </lineage>
</organism>
<proteinExistence type="predicted"/>
<dbReference type="Proteomes" id="UP000801492">
    <property type="component" value="Unassembled WGS sequence"/>
</dbReference>
<dbReference type="PANTHER" id="PTHR47326:SF1">
    <property type="entry name" value="HTH PSQ-TYPE DOMAIN-CONTAINING PROTEIN"/>
    <property type="match status" value="1"/>
</dbReference>
<keyword evidence="2" id="KW-1185">Reference proteome</keyword>
<dbReference type="EMBL" id="VTPC01000717">
    <property type="protein sequence ID" value="KAF2904655.1"/>
    <property type="molecule type" value="Genomic_DNA"/>
</dbReference>
<gene>
    <name evidence="1" type="ORF">ILUMI_01522</name>
</gene>
<reference evidence="1" key="1">
    <citation type="submission" date="2019-08" db="EMBL/GenBank/DDBJ databases">
        <title>The genome of the North American firefly Photinus pyralis.</title>
        <authorList>
            <consortium name="Photinus pyralis genome working group"/>
            <person name="Fallon T.R."/>
            <person name="Sander Lower S.E."/>
            <person name="Weng J.-K."/>
        </authorList>
    </citation>
    <scope>NUCLEOTIDE SEQUENCE</scope>
    <source>
        <strain evidence="1">TRF0915ILg1</strain>
        <tissue evidence="1">Whole body</tissue>
    </source>
</reference>
<comment type="caution">
    <text evidence="1">The sequence shown here is derived from an EMBL/GenBank/DDBJ whole genome shotgun (WGS) entry which is preliminary data.</text>
</comment>
<evidence type="ECO:0000313" key="2">
    <source>
        <dbReference type="Proteomes" id="UP000801492"/>
    </source>
</evidence>